<dbReference type="GO" id="GO:0016787">
    <property type="term" value="F:hydrolase activity"/>
    <property type="evidence" value="ECO:0007669"/>
    <property type="project" value="UniProtKB-KW"/>
</dbReference>
<feature type="non-terminal residue" evidence="3">
    <location>
        <position position="1"/>
    </location>
</feature>
<proteinExistence type="predicted"/>
<dbReference type="InterPro" id="IPR050300">
    <property type="entry name" value="GDXG_lipolytic_enzyme"/>
</dbReference>
<dbReference type="InterPro" id="IPR049492">
    <property type="entry name" value="BD-FAE-like_dom"/>
</dbReference>
<evidence type="ECO:0000256" key="1">
    <source>
        <dbReference type="ARBA" id="ARBA00022801"/>
    </source>
</evidence>
<dbReference type="EMBL" id="UINC01000928">
    <property type="protein sequence ID" value="SUZ64104.1"/>
    <property type="molecule type" value="Genomic_DNA"/>
</dbReference>
<dbReference type="AlphaFoldDB" id="A0A381PBW0"/>
<dbReference type="Pfam" id="PF20434">
    <property type="entry name" value="BD-FAE"/>
    <property type="match status" value="1"/>
</dbReference>
<organism evidence="3">
    <name type="scientific">marine metagenome</name>
    <dbReference type="NCBI Taxonomy" id="408172"/>
    <lineage>
        <taxon>unclassified sequences</taxon>
        <taxon>metagenomes</taxon>
        <taxon>ecological metagenomes</taxon>
    </lineage>
</organism>
<reference evidence="3" key="1">
    <citation type="submission" date="2018-05" db="EMBL/GenBank/DDBJ databases">
        <authorList>
            <person name="Lanie J.A."/>
            <person name="Ng W.-L."/>
            <person name="Kazmierczak K.M."/>
            <person name="Andrzejewski T.M."/>
            <person name="Davidsen T.M."/>
            <person name="Wayne K.J."/>
            <person name="Tettelin H."/>
            <person name="Glass J.I."/>
            <person name="Rusch D."/>
            <person name="Podicherti R."/>
            <person name="Tsui H.-C.T."/>
            <person name="Winkler M.E."/>
        </authorList>
    </citation>
    <scope>NUCLEOTIDE SEQUENCE</scope>
</reference>
<gene>
    <name evidence="3" type="ORF">METZ01_LOCUS16958</name>
</gene>
<evidence type="ECO:0000313" key="3">
    <source>
        <dbReference type="EMBL" id="SUZ64104.1"/>
    </source>
</evidence>
<protein>
    <recommendedName>
        <fullName evidence="2">BD-FAE-like domain-containing protein</fullName>
    </recommendedName>
</protein>
<dbReference type="SUPFAM" id="SSF53474">
    <property type="entry name" value="alpha/beta-Hydrolases"/>
    <property type="match status" value="1"/>
</dbReference>
<sequence length="249" mass="27241">VVLDVHGGAWCDRDRRAGSRYDAALAAAGFSVVAIDFRCGPDYQHPAASDDVNVAAHWARLRAERLTGDSDRIISVGSSSGGHLALLAALTTHVIDGHSVEICVDGKWEKPESIDGRVSGVAALWAPVDPFTRYKYAQSLTTDLGIRLVTNTEAYFGSEETMADASISRVLTKERSTQLPTVWFARAGNDENVPPEMVDELAETYRQAGGTFTLKHYADVPHGFGHFETAETQRFLDDLRCWLIETVES</sequence>
<dbReference type="PANTHER" id="PTHR48081">
    <property type="entry name" value="AB HYDROLASE SUPERFAMILY PROTEIN C4A8.06C"/>
    <property type="match status" value="1"/>
</dbReference>
<dbReference type="Gene3D" id="3.40.50.1820">
    <property type="entry name" value="alpha/beta hydrolase"/>
    <property type="match status" value="1"/>
</dbReference>
<evidence type="ECO:0000259" key="2">
    <source>
        <dbReference type="Pfam" id="PF20434"/>
    </source>
</evidence>
<accession>A0A381PBW0</accession>
<keyword evidence="1" id="KW-0378">Hydrolase</keyword>
<feature type="domain" description="BD-FAE-like" evidence="2">
    <location>
        <begin position="1"/>
        <end position="200"/>
    </location>
</feature>
<dbReference type="InterPro" id="IPR029058">
    <property type="entry name" value="AB_hydrolase_fold"/>
</dbReference>
<name>A0A381PBW0_9ZZZZ</name>